<evidence type="ECO:0000256" key="1">
    <source>
        <dbReference type="ARBA" id="ARBA00004613"/>
    </source>
</evidence>
<name>G0MYL2_CAEBE</name>
<dbReference type="eggNOG" id="ENOG502TJ7H">
    <property type="taxonomic scope" value="Eukaryota"/>
</dbReference>
<keyword evidence="8" id="KW-1185">Reference proteome</keyword>
<dbReference type="HOGENOM" id="CLU_154797_1_0_1"/>
<dbReference type="Pfam" id="PF03488">
    <property type="entry name" value="Ins_beta"/>
    <property type="match status" value="1"/>
</dbReference>
<evidence type="ECO:0000256" key="5">
    <source>
        <dbReference type="ARBA" id="ARBA00023157"/>
    </source>
</evidence>
<dbReference type="InterPro" id="IPR003235">
    <property type="entry name" value="Nem_insulin-like_b-type"/>
</dbReference>
<dbReference type="PROSITE" id="PS00262">
    <property type="entry name" value="INSULIN"/>
    <property type="match status" value="1"/>
</dbReference>
<evidence type="ECO:0000256" key="6">
    <source>
        <dbReference type="SAM" id="SignalP"/>
    </source>
</evidence>
<dbReference type="PANTHER" id="PTHR33893">
    <property type="entry name" value="INSULIN RELATED-RELATED-RELATED"/>
    <property type="match status" value="1"/>
</dbReference>
<dbReference type="InterPro" id="IPR052335">
    <property type="entry name" value="Insulin-like_regulatory"/>
</dbReference>
<reference evidence="8" key="1">
    <citation type="submission" date="2011-07" db="EMBL/GenBank/DDBJ databases">
        <authorList>
            <consortium name="Caenorhabditis brenneri Sequencing and Analysis Consortium"/>
            <person name="Wilson R.K."/>
        </authorList>
    </citation>
    <scope>NUCLEOTIDE SEQUENCE [LARGE SCALE GENOMIC DNA]</scope>
    <source>
        <strain evidence="8">PB2801</strain>
    </source>
</reference>
<proteinExistence type="inferred from homology"/>
<dbReference type="OrthoDB" id="5824650at2759"/>
<dbReference type="SUPFAM" id="SSF56994">
    <property type="entry name" value="Insulin-like"/>
    <property type="match status" value="1"/>
</dbReference>
<dbReference type="EMBL" id="GL379820">
    <property type="protein sequence ID" value="EGT47582.1"/>
    <property type="molecule type" value="Genomic_DNA"/>
</dbReference>
<sequence>MKISVFLLCLLALTAVAEMFPSDSDFLKPEEEAAEQRQHKHLSHVRSRRFLETVKRRRCGKQIPNAVDIACHGPCNPGTELDMSTICCSNACNYADIRLACCPGRKLPVTTPIPTVTSSEPQDAYPSWLQMLIMIFA</sequence>
<accession>G0MYL2</accession>
<protein>
    <submittedName>
        <fullName evidence="7">CBN-INS-9 protein</fullName>
    </submittedName>
</protein>
<evidence type="ECO:0000313" key="8">
    <source>
        <dbReference type="Proteomes" id="UP000008068"/>
    </source>
</evidence>
<dbReference type="InterPro" id="IPR036438">
    <property type="entry name" value="Insulin-like_sf"/>
</dbReference>
<keyword evidence="5" id="KW-1015">Disulfide bond</keyword>
<evidence type="ECO:0000313" key="7">
    <source>
        <dbReference type="EMBL" id="EGT47582.1"/>
    </source>
</evidence>
<dbReference type="Proteomes" id="UP000008068">
    <property type="component" value="Unassembled WGS sequence"/>
</dbReference>
<dbReference type="PANTHER" id="PTHR33893:SF5">
    <property type="entry name" value="INSULIN RELATED-RELATED"/>
    <property type="match status" value="1"/>
</dbReference>
<dbReference type="AlphaFoldDB" id="G0MYL2"/>
<comment type="similarity">
    <text evidence="2">Belongs to the insulin family.</text>
</comment>
<evidence type="ECO:0000256" key="4">
    <source>
        <dbReference type="ARBA" id="ARBA00022729"/>
    </source>
</evidence>
<dbReference type="GO" id="GO:0005576">
    <property type="term" value="C:extracellular region"/>
    <property type="evidence" value="ECO:0007669"/>
    <property type="project" value="UniProtKB-SubCell"/>
</dbReference>
<organism evidence="8">
    <name type="scientific">Caenorhabditis brenneri</name>
    <name type="common">Nematode worm</name>
    <dbReference type="NCBI Taxonomy" id="135651"/>
    <lineage>
        <taxon>Eukaryota</taxon>
        <taxon>Metazoa</taxon>
        <taxon>Ecdysozoa</taxon>
        <taxon>Nematoda</taxon>
        <taxon>Chromadorea</taxon>
        <taxon>Rhabditida</taxon>
        <taxon>Rhabditina</taxon>
        <taxon>Rhabditomorpha</taxon>
        <taxon>Rhabditoidea</taxon>
        <taxon>Rhabditidae</taxon>
        <taxon>Peloderinae</taxon>
        <taxon>Caenorhabditis</taxon>
    </lineage>
</organism>
<evidence type="ECO:0000256" key="3">
    <source>
        <dbReference type="ARBA" id="ARBA00022525"/>
    </source>
</evidence>
<evidence type="ECO:0000256" key="2">
    <source>
        <dbReference type="ARBA" id="ARBA00009034"/>
    </source>
</evidence>
<comment type="subcellular location">
    <subcellularLocation>
        <location evidence="1">Secreted</location>
    </subcellularLocation>
</comment>
<feature type="chain" id="PRO_5003404802" evidence="6">
    <location>
        <begin position="20"/>
        <end position="137"/>
    </location>
</feature>
<dbReference type="GO" id="GO:0005179">
    <property type="term" value="F:hormone activity"/>
    <property type="evidence" value="ECO:0007669"/>
    <property type="project" value="InterPro"/>
</dbReference>
<keyword evidence="4 6" id="KW-0732">Signal</keyword>
<dbReference type="InParanoid" id="G0MYL2"/>
<gene>
    <name evidence="7" type="primary">Cbn-ins-9</name>
    <name evidence="7" type="ORF">CAEBREN_17257</name>
</gene>
<dbReference type="STRING" id="135651.G0MYL2"/>
<keyword evidence="3" id="KW-0964">Secreted</keyword>
<dbReference type="InterPro" id="IPR022353">
    <property type="entry name" value="Insulin_CS"/>
</dbReference>
<dbReference type="Gene3D" id="1.10.100.10">
    <property type="entry name" value="Insulin-like"/>
    <property type="match status" value="1"/>
</dbReference>
<feature type="signal peptide" evidence="6">
    <location>
        <begin position="1"/>
        <end position="19"/>
    </location>
</feature>